<feature type="transmembrane region" description="Helical" evidence="8">
    <location>
        <begin position="28"/>
        <end position="46"/>
    </location>
</feature>
<accession>A0A1M6GF98</accession>
<sequence>MASMERWAKRTAERISLQMKYDEDKKAVIAYGLTAMIQMATIFVIISIFGLFFGFWMESVVIFLGVGIIRKSTGGAHSATMLGCILISVSSISLLSAAARYIFDISINIYLNCFVSIFIYLLCFVVFYLRVPVDTPNKPIVKPEKIKRLRKQSFLILTAFFLLSMVCVFLTGWNTRFFSLAVIIRLTMLWQALTLTRLGQVFFAWIDVGFRGVSA</sequence>
<dbReference type="GO" id="GO:0009372">
    <property type="term" value="P:quorum sensing"/>
    <property type="evidence" value="ECO:0007669"/>
    <property type="project" value="UniProtKB-KW"/>
</dbReference>
<dbReference type="OrthoDB" id="2854767at2"/>
<evidence type="ECO:0000256" key="2">
    <source>
        <dbReference type="ARBA" id="ARBA00022654"/>
    </source>
</evidence>
<keyword evidence="3" id="KW-0645">Protease</keyword>
<feature type="transmembrane region" description="Helical" evidence="8">
    <location>
        <begin position="152"/>
        <end position="171"/>
    </location>
</feature>
<evidence type="ECO:0000256" key="3">
    <source>
        <dbReference type="ARBA" id="ARBA00022670"/>
    </source>
</evidence>
<protein>
    <submittedName>
        <fullName evidence="9">Accessory gene regulator B</fullName>
    </submittedName>
</protein>
<keyword evidence="2" id="KW-0673">Quorum sensing</keyword>
<dbReference type="GO" id="GO:0006508">
    <property type="term" value="P:proteolysis"/>
    <property type="evidence" value="ECO:0007669"/>
    <property type="project" value="UniProtKB-KW"/>
</dbReference>
<reference evidence="9 10" key="1">
    <citation type="submission" date="2016-11" db="EMBL/GenBank/DDBJ databases">
        <authorList>
            <person name="Jaros S."/>
            <person name="Januszkiewicz K."/>
            <person name="Wedrychowicz H."/>
        </authorList>
    </citation>
    <scope>NUCLEOTIDE SEQUENCE [LARGE SCALE GENOMIC DNA]</scope>
    <source>
        <strain evidence="9 10">DSM 15970</strain>
    </source>
</reference>
<gene>
    <name evidence="9" type="ORF">SAMN02745691_01311</name>
</gene>
<dbReference type="RefSeq" id="WP_094757341.1">
    <property type="nucleotide sequence ID" value="NZ_FQYT01000012.1"/>
</dbReference>
<name>A0A1M6GF98_9FIRM</name>
<keyword evidence="10" id="KW-1185">Reference proteome</keyword>
<dbReference type="Pfam" id="PF04647">
    <property type="entry name" value="AgrB"/>
    <property type="match status" value="1"/>
</dbReference>
<evidence type="ECO:0000256" key="4">
    <source>
        <dbReference type="ARBA" id="ARBA00022692"/>
    </source>
</evidence>
<evidence type="ECO:0000256" key="1">
    <source>
        <dbReference type="ARBA" id="ARBA00022475"/>
    </source>
</evidence>
<feature type="transmembrane region" description="Helical" evidence="8">
    <location>
        <begin position="52"/>
        <end position="69"/>
    </location>
</feature>
<keyword evidence="1" id="KW-1003">Cell membrane</keyword>
<organism evidence="9 10">
    <name type="scientific">Parasporobacterium paucivorans DSM 15970</name>
    <dbReference type="NCBI Taxonomy" id="1122934"/>
    <lineage>
        <taxon>Bacteria</taxon>
        <taxon>Bacillati</taxon>
        <taxon>Bacillota</taxon>
        <taxon>Clostridia</taxon>
        <taxon>Lachnospirales</taxon>
        <taxon>Lachnospiraceae</taxon>
        <taxon>Parasporobacterium</taxon>
    </lineage>
</organism>
<keyword evidence="6 8" id="KW-1133">Transmembrane helix</keyword>
<evidence type="ECO:0000256" key="5">
    <source>
        <dbReference type="ARBA" id="ARBA00022801"/>
    </source>
</evidence>
<dbReference type="AlphaFoldDB" id="A0A1M6GF98"/>
<keyword evidence="5" id="KW-0378">Hydrolase</keyword>
<evidence type="ECO:0000313" key="10">
    <source>
        <dbReference type="Proteomes" id="UP000184342"/>
    </source>
</evidence>
<dbReference type="SMART" id="SM00793">
    <property type="entry name" value="AgrB"/>
    <property type="match status" value="1"/>
</dbReference>
<dbReference type="GO" id="GO:0016020">
    <property type="term" value="C:membrane"/>
    <property type="evidence" value="ECO:0007669"/>
    <property type="project" value="InterPro"/>
</dbReference>
<dbReference type="Proteomes" id="UP000184342">
    <property type="component" value="Unassembled WGS sequence"/>
</dbReference>
<dbReference type="InterPro" id="IPR006741">
    <property type="entry name" value="AgrB"/>
</dbReference>
<feature type="transmembrane region" description="Helical" evidence="8">
    <location>
        <begin position="109"/>
        <end position="131"/>
    </location>
</feature>
<evidence type="ECO:0000256" key="6">
    <source>
        <dbReference type="ARBA" id="ARBA00022989"/>
    </source>
</evidence>
<dbReference type="STRING" id="1122934.SAMN02745691_01311"/>
<keyword evidence="4 8" id="KW-0812">Transmembrane</keyword>
<dbReference type="GO" id="GO:0008233">
    <property type="term" value="F:peptidase activity"/>
    <property type="evidence" value="ECO:0007669"/>
    <property type="project" value="UniProtKB-KW"/>
</dbReference>
<evidence type="ECO:0000313" key="9">
    <source>
        <dbReference type="EMBL" id="SHJ08644.1"/>
    </source>
</evidence>
<proteinExistence type="predicted"/>
<feature type="transmembrane region" description="Helical" evidence="8">
    <location>
        <begin position="81"/>
        <end position="103"/>
    </location>
</feature>
<dbReference type="EMBL" id="FQYT01000012">
    <property type="protein sequence ID" value="SHJ08644.1"/>
    <property type="molecule type" value="Genomic_DNA"/>
</dbReference>
<keyword evidence="7 8" id="KW-0472">Membrane</keyword>
<evidence type="ECO:0000256" key="8">
    <source>
        <dbReference type="SAM" id="Phobius"/>
    </source>
</evidence>
<evidence type="ECO:0000256" key="7">
    <source>
        <dbReference type="ARBA" id="ARBA00023136"/>
    </source>
</evidence>